<evidence type="ECO:0000256" key="10">
    <source>
        <dbReference type="ARBA" id="ARBA00023163"/>
    </source>
</evidence>
<keyword evidence="6" id="KW-0677">Repeat</keyword>
<reference evidence="19" key="1">
    <citation type="submission" date="2023-05" db="EMBL/GenBank/DDBJ databases">
        <title>High-quality long-read genome of Scophthalmus maximus.</title>
        <authorList>
            <person name="Lien S."/>
            <person name="Martinez P."/>
        </authorList>
    </citation>
    <scope>NUCLEOTIDE SEQUENCE [LARGE SCALE GENOMIC DNA]</scope>
</reference>
<evidence type="ECO:0000256" key="3">
    <source>
        <dbReference type="ARBA" id="ARBA00022491"/>
    </source>
</evidence>
<dbReference type="InterPro" id="IPR002713">
    <property type="entry name" value="FF_domain"/>
</dbReference>
<evidence type="ECO:0000313" key="20">
    <source>
        <dbReference type="Proteomes" id="UP000694558"/>
    </source>
</evidence>
<gene>
    <name evidence="19" type="primary">tcerg1b</name>
</gene>
<keyword evidence="11" id="KW-0539">Nucleus</keyword>
<dbReference type="PANTHER" id="PTHR15377:SF7">
    <property type="entry name" value="TRANSCRIPTION ELONGATION REGULATOR 1"/>
    <property type="match status" value="1"/>
</dbReference>
<feature type="region of interest" description="Disordered" evidence="16">
    <location>
        <begin position="637"/>
        <end position="662"/>
    </location>
</feature>
<dbReference type="FunFam" id="2.20.70.10:FF:000010">
    <property type="entry name" value="Transcription elongation regulator 1 (CA150)"/>
    <property type="match status" value="1"/>
</dbReference>
<dbReference type="InterPro" id="IPR045148">
    <property type="entry name" value="TCRG1-like"/>
</dbReference>
<dbReference type="GO" id="GO:0005634">
    <property type="term" value="C:nucleus"/>
    <property type="evidence" value="ECO:0007669"/>
    <property type="project" value="UniProtKB-SubCell"/>
</dbReference>
<feature type="region of interest" description="Disordered" evidence="16">
    <location>
        <begin position="350"/>
        <end position="408"/>
    </location>
</feature>
<dbReference type="FunFam" id="1.10.10.440:FF:000004">
    <property type="entry name" value="Transcription elongation regulator 1 like"/>
    <property type="match status" value="1"/>
</dbReference>
<evidence type="ECO:0000256" key="7">
    <source>
        <dbReference type="ARBA" id="ARBA00022843"/>
    </source>
</evidence>
<keyword evidence="4" id="KW-1017">Isopeptide bond</keyword>
<feature type="compositionally biased region" description="Basic and acidic residues" evidence="16">
    <location>
        <begin position="350"/>
        <end position="373"/>
    </location>
</feature>
<feature type="domain" description="FF" evidence="18">
    <location>
        <begin position="720"/>
        <end position="777"/>
    </location>
</feature>
<dbReference type="Pfam" id="PF23517">
    <property type="entry name" value="WW_TCERG1"/>
    <property type="match status" value="1"/>
</dbReference>
<dbReference type="Gene3D" id="1.10.10.440">
    <property type="entry name" value="FF domain"/>
    <property type="match status" value="6"/>
</dbReference>
<evidence type="ECO:0000256" key="6">
    <source>
        <dbReference type="ARBA" id="ARBA00022737"/>
    </source>
</evidence>
<dbReference type="InterPro" id="IPR036517">
    <property type="entry name" value="FF_domain_sf"/>
</dbReference>
<evidence type="ECO:0000256" key="12">
    <source>
        <dbReference type="ARBA" id="ARBA00072019"/>
    </source>
</evidence>
<dbReference type="SUPFAM" id="SSF51045">
    <property type="entry name" value="WW domain"/>
    <property type="match status" value="3"/>
</dbReference>
<keyword evidence="9 15" id="KW-0175">Coiled coil</keyword>
<dbReference type="Gene3D" id="2.20.70.10">
    <property type="match status" value="3"/>
</dbReference>
<dbReference type="FunFam" id="1.10.10.440:FF:000010">
    <property type="entry name" value="Transcription elongation regulator 1 (CA150)"/>
    <property type="match status" value="1"/>
</dbReference>
<dbReference type="FunFam" id="1.10.10.440:FF:000006">
    <property type="entry name" value="Transcription elongation regulator 1 (CA150)"/>
    <property type="match status" value="1"/>
</dbReference>
<dbReference type="FunFam" id="1.10.10.440:FF:000005">
    <property type="entry name" value="Transcription elongation regulator 1 (CA150)"/>
    <property type="match status" value="1"/>
</dbReference>
<feature type="region of interest" description="Disordered" evidence="16">
    <location>
        <begin position="845"/>
        <end position="865"/>
    </location>
</feature>
<evidence type="ECO:0000259" key="18">
    <source>
        <dbReference type="PROSITE" id="PS51676"/>
    </source>
</evidence>
<dbReference type="InterPro" id="IPR001202">
    <property type="entry name" value="WW_dom"/>
</dbReference>
<evidence type="ECO:0000256" key="1">
    <source>
        <dbReference type="ARBA" id="ARBA00004123"/>
    </source>
</evidence>
<dbReference type="FunFam" id="1.10.10.440:FF:000008">
    <property type="entry name" value="Transcription elongation regulator 1 (CA150)"/>
    <property type="match status" value="1"/>
</dbReference>
<keyword evidence="10" id="KW-0804">Transcription</keyword>
<protein>
    <recommendedName>
        <fullName evidence="12">Transcription elongation regulator 1</fullName>
    </recommendedName>
    <alternativeName>
        <fullName evidence="14">TATA box-binding protein-associated factor 2S</fullName>
    </alternativeName>
    <alternativeName>
        <fullName evidence="13">Transcription factor CA150</fullName>
    </alternativeName>
</protein>
<evidence type="ECO:0000256" key="5">
    <source>
        <dbReference type="ARBA" id="ARBA00022553"/>
    </source>
</evidence>
<dbReference type="FunFam" id="1.10.10.440:FF:000001">
    <property type="entry name" value="Transcription elongation regulator 1 like"/>
    <property type="match status" value="1"/>
</dbReference>
<dbReference type="PROSITE" id="PS50020">
    <property type="entry name" value="WW_DOMAIN_2"/>
    <property type="match status" value="3"/>
</dbReference>
<keyword evidence="2" id="KW-0488">Methylation</keyword>
<dbReference type="InterPro" id="IPR057565">
    <property type="entry name" value="WW_TCRG1_3rd"/>
</dbReference>
<dbReference type="SUPFAM" id="SSF81698">
    <property type="entry name" value="FF domain"/>
    <property type="match status" value="5"/>
</dbReference>
<feature type="domain" description="WW" evidence="17">
    <location>
        <begin position="41"/>
        <end position="74"/>
    </location>
</feature>
<organism evidence="19 20">
    <name type="scientific">Scophthalmus maximus</name>
    <name type="common">Turbot</name>
    <name type="synonym">Psetta maxima</name>
    <dbReference type="NCBI Taxonomy" id="52904"/>
    <lineage>
        <taxon>Eukaryota</taxon>
        <taxon>Metazoa</taxon>
        <taxon>Chordata</taxon>
        <taxon>Craniata</taxon>
        <taxon>Vertebrata</taxon>
        <taxon>Euteleostomi</taxon>
        <taxon>Actinopterygii</taxon>
        <taxon>Neopterygii</taxon>
        <taxon>Teleostei</taxon>
        <taxon>Neoteleostei</taxon>
        <taxon>Acanthomorphata</taxon>
        <taxon>Carangaria</taxon>
        <taxon>Pleuronectiformes</taxon>
        <taxon>Pleuronectoidei</taxon>
        <taxon>Scophthalmidae</taxon>
        <taxon>Scophthalmus</taxon>
    </lineage>
</organism>
<evidence type="ECO:0000256" key="13">
    <source>
        <dbReference type="ARBA" id="ARBA00075955"/>
    </source>
</evidence>
<dbReference type="GO" id="GO:0070063">
    <property type="term" value="F:RNA polymerase binding"/>
    <property type="evidence" value="ECO:0007669"/>
    <property type="project" value="InterPro"/>
</dbReference>
<proteinExistence type="predicted"/>
<dbReference type="GO" id="GO:0003712">
    <property type="term" value="F:transcription coregulator activity"/>
    <property type="evidence" value="ECO:0007669"/>
    <property type="project" value="TreeGrafter"/>
</dbReference>
<evidence type="ECO:0000256" key="8">
    <source>
        <dbReference type="ARBA" id="ARBA00023015"/>
    </source>
</evidence>
<evidence type="ECO:0000313" key="19">
    <source>
        <dbReference type="Ensembl" id="ENSSMAP00000068193.1"/>
    </source>
</evidence>
<keyword evidence="5" id="KW-0597">Phosphoprotein</keyword>
<comment type="subcellular location">
    <subcellularLocation>
        <location evidence="1">Nucleus</location>
    </subcellularLocation>
</comment>
<dbReference type="PANTHER" id="PTHR15377">
    <property type="entry name" value="TRANSCRIPTION ELONGATION REGULATOR 1"/>
    <property type="match status" value="1"/>
</dbReference>
<keyword evidence="8" id="KW-0805">Transcription regulation</keyword>
<feature type="domain" description="FF" evidence="18">
    <location>
        <begin position="558"/>
        <end position="613"/>
    </location>
</feature>
<feature type="domain" description="FF" evidence="18">
    <location>
        <begin position="426"/>
        <end position="479"/>
    </location>
</feature>
<sequence length="865" mass="99216">YLFLQRPPFLPPPIGNLPPPPGMLFPPGMPPVPTPGTPAVNPAEEIWVENKTSEGKAYYYNARTRESSWSKPDGVKIIQQSELNPLLVGGTGSSGGVTTAGSSSTVNTTASTAAASSTQAPSTTVSPTVVADLSPVATVTSTVTVSPVTVVTVSTVPSPVTAVQTMPLLPAGLPHSVAQPTTAMSAFPPVMVPPFRVPLPGMHIPLPGMLPGMGPPLVSMMHPQLALSAAPASMAASLHLPEWSEYKTADGKTYYYNNRTLESTWEKPQALVEKGRHLFMEDEENKMENPKEEEMTEEEKAAQKARPVATNPIPGTPWCVVWTGDDRVFFYNPTTRLSMWDRPEELVGRADVDKHIQEPPHKRGLDDGKKTGEEPELAMATEENQDEEPTKAKKRKTQEVKEADTEKEAAMEAELRAARERAIVPLEARMTQFKDMLLERGVSAFSTWDKELHKIVFDPRYLLLNPKERKTVFDQYVKTRAEEERKEKKNKLMQAKDEFRRMMEESKLTPRTTFSEFAVKHGRDPRFKTIEKMKDREAIFVEFITAMRKREKEDSKSRGEKVKQDFFDLLNEQHVEGGQRWSKVKERLETDPRYKSVDSSALREELFKQYGEKQAKNVDIDKERELERQARIEASLREREREVQKARSEQTKEIDREREQHKREEAIQHFKALMSDMVRSSDATWSDTRRNLRKDHRWESASLLEREEKEKLFNEHVEALAKKKKEHFRQLLDETIMITLTTTWKEVKKVIKEDPRCIKFSSSDRKRQREFEDYIKDKYITAKADFRTLLKETKFITYRSRKLIQESEQHLKDVEKILQNDKRYLVLECVPEERRKLIMFYIEDLDRRGPPPPPTASEPTRRSTK</sequence>
<dbReference type="Proteomes" id="UP000694558">
    <property type="component" value="Chromosome 4"/>
</dbReference>
<feature type="domain" description="WW" evidence="17">
    <location>
        <begin position="316"/>
        <end position="345"/>
    </location>
</feature>
<dbReference type="AlphaFoldDB" id="A0A8D3E8T4"/>
<dbReference type="Pfam" id="PF01846">
    <property type="entry name" value="FF"/>
    <property type="match status" value="6"/>
</dbReference>
<dbReference type="CDD" id="cd00201">
    <property type="entry name" value="WW"/>
    <property type="match status" value="3"/>
</dbReference>
<dbReference type="Pfam" id="PF00397">
    <property type="entry name" value="WW"/>
    <property type="match status" value="2"/>
</dbReference>
<dbReference type="SMART" id="SM00441">
    <property type="entry name" value="FF"/>
    <property type="match status" value="6"/>
</dbReference>
<accession>A0A8D3E8T4</accession>
<feature type="domain" description="FF" evidence="18">
    <location>
        <begin position="779"/>
        <end position="844"/>
    </location>
</feature>
<feature type="domain" description="FF" evidence="18">
    <location>
        <begin position="663"/>
        <end position="719"/>
    </location>
</feature>
<feature type="domain" description="WW" evidence="17">
    <location>
        <begin position="241"/>
        <end position="270"/>
    </location>
</feature>
<dbReference type="Ensembl" id="ENSSMAT00000065730.1">
    <property type="protein sequence ID" value="ENSSMAP00000068193.1"/>
    <property type="gene ID" value="ENSSMAG00000018840.2"/>
</dbReference>
<dbReference type="SMART" id="SM00456">
    <property type="entry name" value="WW"/>
    <property type="match status" value="3"/>
</dbReference>
<evidence type="ECO:0000256" key="4">
    <source>
        <dbReference type="ARBA" id="ARBA00022499"/>
    </source>
</evidence>
<feature type="domain" description="FF" evidence="18">
    <location>
        <begin position="491"/>
        <end position="546"/>
    </location>
</feature>
<dbReference type="GeneTree" id="ENSGT00940000157770"/>
<evidence type="ECO:0000256" key="11">
    <source>
        <dbReference type="ARBA" id="ARBA00023242"/>
    </source>
</evidence>
<feature type="coiled-coil region" evidence="15">
    <location>
        <begin position="478"/>
        <end position="505"/>
    </location>
</feature>
<evidence type="ECO:0000256" key="9">
    <source>
        <dbReference type="ARBA" id="ARBA00023054"/>
    </source>
</evidence>
<evidence type="ECO:0000259" key="17">
    <source>
        <dbReference type="PROSITE" id="PS50020"/>
    </source>
</evidence>
<evidence type="ECO:0000256" key="2">
    <source>
        <dbReference type="ARBA" id="ARBA00022481"/>
    </source>
</evidence>
<evidence type="ECO:0000256" key="14">
    <source>
        <dbReference type="ARBA" id="ARBA00078981"/>
    </source>
</evidence>
<feature type="compositionally biased region" description="Basic and acidic residues" evidence="16">
    <location>
        <begin position="397"/>
        <end position="408"/>
    </location>
</feature>
<name>A0A8D3E8T4_SCOMX</name>
<evidence type="ECO:0000256" key="15">
    <source>
        <dbReference type="SAM" id="Coils"/>
    </source>
</evidence>
<reference evidence="19" key="2">
    <citation type="submission" date="2025-08" db="UniProtKB">
        <authorList>
            <consortium name="Ensembl"/>
        </authorList>
    </citation>
    <scope>IDENTIFICATION</scope>
</reference>
<dbReference type="PROSITE" id="PS51676">
    <property type="entry name" value="FF"/>
    <property type="match status" value="6"/>
</dbReference>
<keyword evidence="3" id="KW-0678">Repressor</keyword>
<dbReference type="PROSITE" id="PS01159">
    <property type="entry name" value="WW_DOMAIN_1"/>
    <property type="match status" value="2"/>
</dbReference>
<dbReference type="InterPro" id="IPR036020">
    <property type="entry name" value="WW_dom_sf"/>
</dbReference>
<evidence type="ECO:0000256" key="16">
    <source>
        <dbReference type="SAM" id="MobiDB-lite"/>
    </source>
</evidence>
<keyword evidence="7" id="KW-0832">Ubl conjugation</keyword>